<dbReference type="Proteomes" id="UP001149165">
    <property type="component" value="Unassembled WGS sequence"/>
</dbReference>
<evidence type="ECO:0000313" key="2">
    <source>
        <dbReference type="Proteomes" id="UP001149165"/>
    </source>
</evidence>
<dbReference type="EMBL" id="JAPQKH010000003">
    <property type="protein sequence ID" value="KAJ5107395.1"/>
    <property type="molecule type" value="Genomic_DNA"/>
</dbReference>
<sequence>MSAVEYGHNGALKEKCEESAQVVDPEHFSSPDLADDVEHYAPGYIDLESESREAEYDEAPLIEAAFEDL</sequence>
<reference evidence="1" key="1">
    <citation type="submission" date="2022-11" db="EMBL/GenBank/DDBJ databases">
        <authorList>
            <person name="Petersen C."/>
        </authorList>
    </citation>
    <scope>NUCLEOTIDE SEQUENCE</scope>
    <source>
        <strain evidence="1">IBT 30069</strain>
    </source>
</reference>
<reference evidence="1" key="2">
    <citation type="journal article" date="2023" name="IMA Fungus">
        <title>Comparative genomic study of the Penicillium genus elucidates a diverse pangenome and 15 lateral gene transfer events.</title>
        <authorList>
            <person name="Petersen C."/>
            <person name="Sorensen T."/>
            <person name="Nielsen M.R."/>
            <person name="Sondergaard T.E."/>
            <person name="Sorensen J.L."/>
            <person name="Fitzpatrick D.A."/>
            <person name="Frisvad J.C."/>
            <person name="Nielsen K.L."/>
        </authorList>
    </citation>
    <scope>NUCLEOTIDE SEQUENCE</scope>
    <source>
        <strain evidence="1">IBT 30069</strain>
    </source>
</reference>
<accession>A0A9W9FVT7</accession>
<proteinExistence type="predicted"/>
<protein>
    <submittedName>
        <fullName evidence="1">Uncharacterized protein</fullName>
    </submittedName>
</protein>
<keyword evidence="2" id="KW-1185">Reference proteome</keyword>
<gene>
    <name evidence="1" type="ORF">N7456_004070</name>
</gene>
<evidence type="ECO:0000313" key="1">
    <source>
        <dbReference type="EMBL" id="KAJ5107395.1"/>
    </source>
</evidence>
<dbReference type="AlphaFoldDB" id="A0A9W9FVT7"/>
<comment type="caution">
    <text evidence="1">The sequence shown here is derived from an EMBL/GenBank/DDBJ whole genome shotgun (WGS) entry which is preliminary data.</text>
</comment>
<name>A0A9W9FVT7_9EURO</name>
<dbReference type="OrthoDB" id="4233039at2759"/>
<organism evidence="1 2">
    <name type="scientific">Penicillium angulare</name>
    <dbReference type="NCBI Taxonomy" id="116970"/>
    <lineage>
        <taxon>Eukaryota</taxon>
        <taxon>Fungi</taxon>
        <taxon>Dikarya</taxon>
        <taxon>Ascomycota</taxon>
        <taxon>Pezizomycotina</taxon>
        <taxon>Eurotiomycetes</taxon>
        <taxon>Eurotiomycetidae</taxon>
        <taxon>Eurotiales</taxon>
        <taxon>Aspergillaceae</taxon>
        <taxon>Penicillium</taxon>
    </lineage>
</organism>